<dbReference type="AlphaFoldDB" id="A0A6G1J785"/>
<dbReference type="Proteomes" id="UP000799291">
    <property type="component" value="Unassembled WGS sequence"/>
</dbReference>
<sequence>MSLHLEIASVRKKARCSNPLNTTPTFRVIDLPTELRYIIYKHLQVYTMHDYVVAEKPKEARPEHDAPKVTLITHGVPVQILATCRQINVEAKPFLARKLKPVRSIVP</sequence>
<reference evidence="1" key="1">
    <citation type="journal article" date="2020" name="Stud. Mycol.">
        <title>101 Dothideomycetes genomes: a test case for predicting lifestyles and emergence of pathogens.</title>
        <authorList>
            <person name="Haridas S."/>
            <person name="Albert R."/>
            <person name="Binder M."/>
            <person name="Bloem J."/>
            <person name="Labutti K."/>
            <person name="Salamov A."/>
            <person name="Andreopoulos B."/>
            <person name="Baker S."/>
            <person name="Barry K."/>
            <person name="Bills G."/>
            <person name="Bluhm B."/>
            <person name="Cannon C."/>
            <person name="Castanera R."/>
            <person name="Culley D."/>
            <person name="Daum C."/>
            <person name="Ezra D."/>
            <person name="Gonzalez J."/>
            <person name="Henrissat B."/>
            <person name="Kuo A."/>
            <person name="Liang C."/>
            <person name="Lipzen A."/>
            <person name="Lutzoni F."/>
            <person name="Magnuson J."/>
            <person name="Mondo S."/>
            <person name="Nolan M."/>
            <person name="Ohm R."/>
            <person name="Pangilinan J."/>
            <person name="Park H.-J."/>
            <person name="Ramirez L."/>
            <person name="Alfaro M."/>
            <person name="Sun H."/>
            <person name="Tritt A."/>
            <person name="Yoshinaga Y."/>
            <person name="Zwiers L.-H."/>
            <person name="Turgeon B."/>
            <person name="Goodwin S."/>
            <person name="Spatafora J."/>
            <person name="Crous P."/>
            <person name="Grigoriev I."/>
        </authorList>
    </citation>
    <scope>NUCLEOTIDE SEQUENCE</scope>
    <source>
        <strain evidence="1">CBS 122367</strain>
    </source>
</reference>
<name>A0A6G1J785_9PLEO</name>
<keyword evidence="2" id="KW-1185">Reference proteome</keyword>
<protein>
    <recommendedName>
        <fullName evidence="3">F-box domain-containing protein</fullName>
    </recommendedName>
</protein>
<dbReference type="EMBL" id="MU005577">
    <property type="protein sequence ID" value="KAF2686414.1"/>
    <property type="molecule type" value="Genomic_DNA"/>
</dbReference>
<proteinExistence type="predicted"/>
<evidence type="ECO:0008006" key="3">
    <source>
        <dbReference type="Google" id="ProtNLM"/>
    </source>
</evidence>
<evidence type="ECO:0000313" key="2">
    <source>
        <dbReference type="Proteomes" id="UP000799291"/>
    </source>
</evidence>
<organism evidence="1 2">
    <name type="scientific">Lentithecium fluviatile CBS 122367</name>
    <dbReference type="NCBI Taxonomy" id="1168545"/>
    <lineage>
        <taxon>Eukaryota</taxon>
        <taxon>Fungi</taxon>
        <taxon>Dikarya</taxon>
        <taxon>Ascomycota</taxon>
        <taxon>Pezizomycotina</taxon>
        <taxon>Dothideomycetes</taxon>
        <taxon>Pleosporomycetidae</taxon>
        <taxon>Pleosporales</taxon>
        <taxon>Massarineae</taxon>
        <taxon>Lentitheciaceae</taxon>
        <taxon>Lentithecium</taxon>
    </lineage>
</organism>
<accession>A0A6G1J785</accession>
<evidence type="ECO:0000313" key="1">
    <source>
        <dbReference type="EMBL" id="KAF2686414.1"/>
    </source>
</evidence>
<gene>
    <name evidence="1" type="ORF">K458DRAFT_387427</name>
</gene>
<dbReference type="OrthoDB" id="5314997at2759"/>